<evidence type="ECO:0000313" key="1">
    <source>
        <dbReference type="EMBL" id="TGD81745.1"/>
    </source>
</evidence>
<keyword evidence="2" id="KW-1185">Reference proteome</keyword>
<organism evidence="1 2">
    <name type="scientific">Hymenobacter wooponensis</name>
    <dbReference type="NCBI Taxonomy" id="1525360"/>
    <lineage>
        <taxon>Bacteria</taxon>
        <taxon>Pseudomonadati</taxon>
        <taxon>Bacteroidota</taxon>
        <taxon>Cytophagia</taxon>
        <taxon>Cytophagales</taxon>
        <taxon>Hymenobacteraceae</taxon>
        <taxon>Hymenobacter</taxon>
    </lineage>
</organism>
<reference evidence="1 2" key="1">
    <citation type="submission" date="2019-04" db="EMBL/GenBank/DDBJ databases">
        <authorList>
            <person name="Feng G."/>
            <person name="Zhang J."/>
            <person name="Zhu H."/>
        </authorList>
    </citation>
    <scope>NUCLEOTIDE SEQUENCE [LARGE SCALE GENOMIC DNA]</scope>
    <source>
        <strain evidence="1 2">JCM 19491</strain>
    </source>
</reference>
<dbReference type="RefSeq" id="WP_135530125.1">
    <property type="nucleotide sequence ID" value="NZ_SRKZ01000002.1"/>
</dbReference>
<accession>A0A4Z0MRH2</accession>
<dbReference type="Proteomes" id="UP000298284">
    <property type="component" value="Unassembled WGS sequence"/>
</dbReference>
<dbReference type="OrthoDB" id="872894at2"/>
<proteinExistence type="predicted"/>
<protein>
    <submittedName>
        <fullName evidence="1">DUF3891 family protein</fullName>
    </submittedName>
</protein>
<dbReference type="InterPro" id="IPR024992">
    <property type="entry name" value="DUF3891"/>
</dbReference>
<comment type="caution">
    <text evidence="1">The sequence shown here is derived from an EMBL/GenBank/DDBJ whole genome shotgun (WGS) entry which is preliminary data.</text>
</comment>
<dbReference type="Pfam" id="PF13030">
    <property type="entry name" value="DUF3891"/>
    <property type="match status" value="1"/>
</dbReference>
<sequence>MRSSAVTITVLRMIVNHTPAGWQIIYQQAHGLLATQLAWHWQPFGDSDKWVGLLAAIAQHDDEQPEWTGHYGLTPAGAPANFTMKEFSLEQATGVIKAARFQGRWRSLLTSLHLSTLYESLRGQNKQTDAFLDEQQAKQKQWLKELKLSRKEAQSYYDLLHWCDRLSLILCRQELPEMGRSLEIYTGSNGQRYDVVVPEPGGPATVQPWPFREKSFTVSVEASTLSQLQFKDDEELASALRVAPIELLTWEFKK</sequence>
<dbReference type="AlphaFoldDB" id="A0A4Z0MRH2"/>
<name>A0A4Z0MRH2_9BACT</name>
<evidence type="ECO:0000313" key="2">
    <source>
        <dbReference type="Proteomes" id="UP000298284"/>
    </source>
</evidence>
<dbReference type="EMBL" id="SRKZ01000002">
    <property type="protein sequence ID" value="TGD81745.1"/>
    <property type="molecule type" value="Genomic_DNA"/>
</dbReference>
<gene>
    <name evidence="1" type="ORF">EU557_09425</name>
</gene>